<evidence type="ECO:0000313" key="2">
    <source>
        <dbReference type="EMBL" id="MDE1345804.1"/>
    </source>
</evidence>
<dbReference type="PROSITE" id="PS51257">
    <property type="entry name" value="PROKAR_LIPOPROTEIN"/>
    <property type="match status" value="1"/>
</dbReference>
<dbReference type="InterPro" id="IPR021242">
    <property type="entry name" value="DUF2799"/>
</dbReference>
<evidence type="ECO:0000313" key="1">
    <source>
        <dbReference type="EMBL" id="MDE1243253.1"/>
    </source>
</evidence>
<dbReference type="AlphaFoldDB" id="A0A9X4F6N5"/>
<organism evidence="2 3">
    <name type="scientific">Vibrio aestuarianus</name>
    <dbReference type="NCBI Taxonomy" id="28171"/>
    <lineage>
        <taxon>Bacteria</taxon>
        <taxon>Pseudomonadati</taxon>
        <taxon>Pseudomonadota</taxon>
        <taxon>Gammaproteobacteria</taxon>
        <taxon>Vibrionales</taxon>
        <taxon>Vibrionaceae</taxon>
        <taxon>Vibrio</taxon>
    </lineage>
</organism>
<proteinExistence type="predicted"/>
<dbReference type="EMBL" id="JAKNAX010000009">
    <property type="protein sequence ID" value="MDE1345804.1"/>
    <property type="molecule type" value="Genomic_DNA"/>
</dbReference>
<gene>
    <name evidence="1" type="ORF">L9W94_14050</name>
    <name evidence="2" type="ORF">L9X51_05045</name>
</gene>
<dbReference type="Pfam" id="PF10973">
    <property type="entry name" value="DUF2799"/>
    <property type="match status" value="1"/>
</dbReference>
<comment type="caution">
    <text evidence="2">The sequence shown here is derived from an EMBL/GenBank/DDBJ whole genome shotgun (WGS) entry which is preliminary data.</text>
</comment>
<reference evidence="2" key="1">
    <citation type="submission" date="2022-02" db="EMBL/GenBank/DDBJ databases">
        <title>Emergence and expansion in Europe of a Vibrio aestuarianus clonal complex pathogenic for oysters.</title>
        <authorList>
            <person name="Mesnil A."/>
            <person name="Travers M.-A."/>
        </authorList>
    </citation>
    <scope>NUCLEOTIDE SEQUENCE</scope>
    <source>
        <strain evidence="1">19_064_11T1</strain>
        <strain evidence="2">19_064_15T1</strain>
    </source>
</reference>
<dbReference type="Proteomes" id="UP001140978">
    <property type="component" value="Unassembled WGS sequence"/>
</dbReference>
<accession>A0A9X4F6N5</accession>
<sequence>MKPILLLLTFVLFGCVVQPTPTTSVNSDWLQFGKEQGERGLLKLSVEKLATSDELYLAYSDGYEQGRAMYCQQNAYILGVIGKPYLGVCDKDNVFFQQDYISGRQSTAGRF</sequence>
<dbReference type="Proteomes" id="UP001140979">
    <property type="component" value="Unassembled WGS sequence"/>
</dbReference>
<dbReference type="RefSeq" id="WP_176312859.1">
    <property type="nucleotide sequence ID" value="NZ_JAKNAV010000001.1"/>
</dbReference>
<protein>
    <submittedName>
        <fullName evidence="2">DUF2799 domain-containing protein</fullName>
    </submittedName>
</protein>
<name>A0A9X4F6N5_9VIBR</name>
<evidence type="ECO:0000313" key="3">
    <source>
        <dbReference type="Proteomes" id="UP001140978"/>
    </source>
</evidence>
<dbReference type="EMBL" id="JAKNBA010000026">
    <property type="protein sequence ID" value="MDE1243253.1"/>
    <property type="molecule type" value="Genomic_DNA"/>
</dbReference>